<proteinExistence type="predicted"/>
<accession>A0A821F0Q5</accession>
<organism evidence="1 2">
    <name type="scientific">Rotaria socialis</name>
    <dbReference type="NCBI Taxonomy" id="392032"/>
    <lineage>
        <taxon>Eukaryota</taxon>
        <taxon>Metazoa</taxon>
        <taxon>Spiralia</taxon>
        <taxon>Gnathifera</taxon>
        <taxon>Rotifera</taxon>
        <taxon>Eurotatoria</taxon>
        <taxon>Bdelloidea</taxon>
        <taxon>Philodinida</taxon>
        <taxon>Philodinidae</taxon>
        <taxon>Rotaria</taxon>
    </lineage>
</organism>
<reference evidence="1" key="1">
    <citation type="submission" date="2021-02" db="EMBL/GenBank/DDBJ databases">
        <authorList>
            <person name="Nowell W R."/>
        </authorList>
    </citation>
    <scope>NUCLEOTIDE SEQUENCE</scope>
</reference>
<comment type="caution">
    <text evidence="1">The sequence shown here is derived from an EMBL/GenBank/DDBJ whole genome shotgun (WGS) entry which is preliminary data.</text>
</comment>
<dbReference type="AlphaFoldDB" id="A0A821F0Q5"/>
<dbReference type="EMBL" id="CAJOBR010001905">
    <property type="protein sequence ID" value="CAF4644032.1"/>
    <property type="molecule type" value="Genomic_DNA"/>
</dbReference>
<evidence type="ECO:0000313" key="1">
    <source>
        <dbReference type="EMBL" id="CAF4644032.1"/>
    </source>
</evidence>
<name>A0A821F0Q5_9BILA</name>
<protein>
    <submittedName>
        <fullName evidence="1">Uncharacterized protein</fullName>
    </submittedName>
</protein>
<dbReference type="Proteomes" id="UP000663848">
    <property type="component" value="Unassembled WGS sequence"/>
</dbReference>
<sequence>MLCGHRQHASQSNDIVYAKDSLLKYEPRRLIVSRDVSDADYKKICRATISPSSQPISLYDTHLNLFDPYSDLCRPADILDFLFPPIEYIDANNHKYFIIRCKFMCTIGLKIVTLRRSLSHIDLIGYPSFIYVSLSAWEMVVKYDAIIGIGDQKQSALWFIYNRNLSSRLTNQGFFFN</sequence>
<evidence type="ECO:0000313" key="2">
    <source>
        <dbReference type="Proteomes" id="UP000663848"/>
    </source>
</evidence>
<gene>
    <name evidence="1" type="ORF">QYT958_LOCUS14339</name>
</gene>